<reference evidence="1" key="1">
    <citation type="submission" date="2022-02" db="EMBL/GenBank/DDBJ databases">
        <authorList>
            <person name="Henning P.M."/>
            <person name="McCubbin A.G."/>
            <person name="Shore J.S."/>
        </authorList>
    </citation>
    <scope>NUCLEOTIDE SEQUENCE</scope>
    <source>
        <strain evidence="1">F60SS</strain>
        <tissue evidence="1">Leaves</tissue>
    </source>
</reference>
<proteinExistence type="predicted"/>
<dbReference type="EMBL" id="JAKUCV010001148">
    <property type="protein sequence ID" value="KAJ4847470.1"/>
    <property type="molecule type" value="Genomic_DNA"/>
</dbReference>
<dbReference type="AlphaFoldDB" id="A0A9Q0JNW4"/>
<gene>
    <name evidence="1" type="ORF">Tsubulata_019176</name>
</gene>
<evidence type="ECO:0000313" key="2">
    <source>
        <dbReference type="Proteomes" id="UP001141552"/>
    </source>
</evidence>
<keyword evidence="2" id="KW-1185">Reference proteome</keyword>
<comment type="caution">
    <text evidence="1">The sequence shown here is derived from an EMBL/GenBank/DDBJ whole genome shotgun (WGS) entry which is preliminary data.</text>
</comment>
<sequence length="106" mass="11800">MLQAKNMGTSTIVLEKGKSLDYRALNLDFLQKMENVGLVKHIGVCKIPISCFRVYTFRISAGFNQRTQLKRQSQIVLKGTKAKAEPALELTLISLSESRSVVANNT</sequence>
<reference evidence="1" key="2">
    <citation type="journal article" date="2023" name="Plants (Basel)">
        <title>Annotation of the Turnera subulata (Passifloraceae) Draft Genome Reveals the S-Locus Evolved after the Divergence of Turneroideae from Passifloroideae in a Stepwise Manner.</title>
        <authorList>
            <person name="Henning P.M."/>
            <person name="Roalson E.H."/>
            <person name="Mir W."/>
            <person name="McCubbin A.G."/>
            <person name="Shore J.S."/>
        </authorList>
    </citation>
    <scope>NUCLEOTIDE SEQUENCE</scope>
    <source>
        <strain evidence="1">F60SS</strain>
    </source>
</reference>
<evidence type="ECO:0000313" key="1">
    <source>
        <dbReference type="EMBL" id="KAJ4847470.1"/>
    </source>
</evidence>
<accession>A0A9Q0JNW4</accession>
<organism evidence="1 2">
    <name type="scientific">Turnera subulata</name>
    <dbReference type="NCBI Taxonomy" id="218843"/>
    <lineage>
        <taxon>Eukaryota</taxon>
        <taxon>Viridiplantae</taxon>
        <taxon>Streptophyta</taxon>
        <taxon>Embryophyta</taxon>
        <taxon>Tracheophyta</taxon>
        <taxon>Spermatophyta</taxon>
        <taxon>Magnoliopsida</taxon>
        <taxon>eudicotyledons</taxon>
        <taxon>Gunneridae</taxon>
        <taxon>Pentapetalae</taxon>
        <taxon>rosids</taxon>
        <taxon>fabids</taxon>
        <taxon>Malpighiales</taxon>
        <taxon>Passifloraceae</taxon>
        <taxon>Turnera</taxon>
    </lineage>
</organism>
<name>A0A9Q0JNW4_9ROSI</name>
<dbReference type="Proteomes" id="UP001141552">
    <property type="component" value="Unassembled WGS sequence"/>
</dbReference>
<protein>
    <submittedName>
        <fullName evidence="1">Uncharacterized protein</fullName>
    </submittedName>
</protein>